<organism evidence="2 3">
    <name type="scientific">Zopfia rhizophila CBS 207.26</name>
    <dbReference type="NCBI Taxonomy" id="1314779"/>
    <lineage>
        <taxon>Eukaryota</taxon>
        <taxon>Fungi</taxon>
        <taxon>Dikarya</taxon>
        <taxon>Ascomycota</taxon>
        <taxon>Pezizomycotina</taxon>
        <taxon>Dothideomycetes</taxon>
        <taxon>Dothideomycetes incertae sedis</taxon>
        <taxon>Zopfiaceae</taxon>
        <taxon>Zopfia</taxon>
    </lineage>
</organism>
<dbReference type="OrthoDB" id="1577640at2759"/>
<reference evidence="2" key="1">
    <citation type="journal article" date="2020" name="Stud. Mycol.">
        <title>101 Dothideomycetes genomes: a test case for predicting lifestyles and emergence of pathogens.</title>
        <authorList>
            <person name="Haridas S."/>
            <person name="Albert R."/>
            <person name="Binder M."/>
            <person name="Bloem J."/>
            <person name="Labutti K."/>
            <person name="Salamov A."/>
            <person name="Andreopoulos B."/>
            <person name="Baker S."/>
            <person name="Barry K."/>
            <person name="Bills G."/>
            <person name="Bluhm B."/>
            <person name="Cannon C."/>
            <person name="Castanera R."/>
            <person name="Culley D."/>
            <person name="Daum C."/>
            <person name="Ezra D."/>
            <person name="Gonzalez J."/>
            <person name="Henrissat B."/>
            <person name="Kuo A."/>
            <person name="Liang C."/>
            <person name="Lipzen A."/>
            <person name="Lutzoni F."/>
            <person name="Magnuson J."/>
            <person name="Mondo S."/>
            <person name="Nolan M."/>
            <person name="Ohm R."/>
            <person name="Pangilinan J."/>
            <person name="Park H.-J."/>
            <person name="Ramirez L."/>
            <person name="Alfaro M."/>
            <person name="Sun H."/>
            <person name="Tritt A."/>
            <person name="Yoshinaga Y."/>
            <person name="Zwiers L.-H."/>
            <person name="Turgeon B."/>
            <person name="Goodwin S."/>
            <person name="Spatafora J."/>
            <person name="Crous P."/>
            <person name="Grigoriev I."/>
        </authorList>
    </citation>
    <scope>NUCLEOTIDE SEQUENCE</scope>
    <source>
        <strain evidence="2">CBS 207.26</strain>
    </source>
</reference>
<accession>A0A6A6EUA3</accession>
<sequence>MDYALASWPVHLRRLLQNPRIAHHTTCEKLRRSIRSFFHQHPVAISQQLCRDKSTASMLQPFKKEDYFEQLVQAMTVADTTDYNAQIMDHAEEIDRPLGLIIHLIRSVIDISRDMRDRTLASSLVCPAYVIGFTTAEQLKKHEMDYHSQIPDYAFTDSGYASTEQHSKSTGGTFENDLDDIVTTALDGQDLDIPLSAREDYIHNFAYNLYQRVSLENIDDGAHENVARMLPEMLRTFAIKLNAAGSHGLVRDAMVFVRHYRRYIAMAFKDIRSERTCSNSPDDFGQSLCDSTLDQTEPSDQDIILNDYKVLGAADKIQNWHVCAPDQDINDPGFLEEEGRDTETIDTTDFAVYRDTLVRTDAYQWLVTKIQRAILLDHSLPDIMRSIRDTVISGFPGCSPKRDRYSTVSCTAIFEVDWDPFLFFQGEGYEDLIDRALEKAICEPGLYDRQADHEAVYRITFLTEVIRMDATAENGECWRNLFRNPAIVRGFPILSRIESDTGVEIPLSIMAGLAEANRVTTFDGQFFVKGFSTMLVPTKVSSGQKLVFWHMLHDEDGSRIPYITECLSSIPSIPSHSIDESFLAIARHVVGTADACYRTSWTNLDPAGPGCAFDKVTISGGKIINIYFARSRYVVFYDTGDHRAWLINGADAMLRMVRASLDYARTELHEEGDDFLFKAGDLQEAESAVKVLKNRHNMDLAIYRCEDETWDEETTDAAGNTTKVTKRKETKVRFQDRVKDMYNVLEQIYDHQAKLSGPGMPLKTTPRQKLEGFDLMHIIVGEHPVIPRMTELKPSGRGWVDFSRSIQAITLFGCGFGDLIEPVQGPKMPCKHWITVPKGQDFLAAHVSDLREMMKRKGDVAATPMKLADGIYWHKAGKLFEPCECERQPLKRALGPLRWPTKCDRVQVLLPPSLGHKKHPGSLESNGAVIFGRSERYKWIFPERGHPKPGNEEGEELAAPEDSGLGSSIGSSTPGSSSSIGASSFLIITLLPRRRHRRLNASEYGDNNSDGNNGPAVVREMQKCHGKVLDEHSYHIKDEMRIAICNE</sequence>
<evidence type="ECO:0000256" key="1">
    <source>
        <dbReference type="SAM" id="MobiDB-lite"/>
    </source>
</evidence>
<gene>
    <name evidence="2" type="ORF">K469DRAFT_686592</name>
</gene>
<name>A0A6A6EUA3_9PEZI</name>
<dbReference type="Proteomes" id="UP000800200">
    <property type="component" value="Unassembled WGS sequence"/>
</dbReference>
<protein>
    <submittedName>
        <fullName evidence="2">Uncharacterized protein</fullName>
    </submittedName>
</protein>
<evidence type="ECO:0000313" key="3">
    <source>
        <dbReference type="Proteomes" id="UP000800200"/>
    </source>
</evidence>
<dbReference type="EMBL" id="ML994611">
    <property type="protein sequence ID" value="KAF2194583.1"/>
    <property type="molecule type" value="Genomic_DNA"/>
</dbReference>
<feature type="compositionally biased region" description="Basic and acidic residues" evidence="1">
    <location>
        <begin position="942"/>
        <end position="951"/>
    </location>
</feature>
<feature type="compositionally biased region" description="Low complexity" evidence="1">
    <location>
        <begin position="963"/>
        <end position="979"/>
    </location>
</feature>
<dbReference type="AlphaFoldDB" id="A0A6A6EUA3"/>
<feature type="region of interest" description="Disordered" evidence="1">
    <location>
        <begin position="942"/>
        <end position="979"/>
    </location>
</feature>
<proteinExistence type="predicted"/>
<evidence type="ECO:0000313" key="2">
    <source>
        <dbReference type="EMBL" id="KAF2194583.1"/>
    </source>
</evidence>
<keyword evidence="3" id="KW-1185">Reference proteome</keyword>